<protein>
    <recommendedName>
        <fullName evidence="9">Protein farnesyltransferase/geranylgeranyltransferase type-1 subunit alpha</fullName>
        <ecNumber evidence="4">2.5.1.58</ecNumber>
        <ecNumber evidence="3">2.5.1.59</ecNumber>
    </recommendedName>
    <alternativeName>
        <fullName evidence="12">CAAX farnesyltransferase subunit alpha</fullName>
    </alternativeName>
    <alternativeName>
        <fullName evidence="11">FTase-alpha</fullName>
    </alternativeName>
    <alternativeName>
        <fullName evidence="10">Ras proteins prenyltransferase subunit alpha</fullName>
    </alternativeName>
    <alternativeName>
        <fullName evidence="13">Type I protein geranyl-geranyltransferase subunit alpha</fullName>
    </alternativeName>
</protein>
<dbReference type="PROSITE" id="PS51147">
    <property type="entry name" value="PFTA"/>
    <property type="match status" value="5"/>
</dbReference>
<dbReference type="Pfam" id="PF01239">
    <property type="entry name" value="PPTA"/>
    <property type="match status" value="5"/>
</dbReference>
<evidence type="ECO:0000256" key="1">
    <source>
        <dbReference type="ARBA" id="ARBA00001946"/>
    </source>
</evidence>
<evidence type="ECO:0000256" key="6">
    <source>
        <dbReference type="ARBA" id="ARBA00022679"/>
    </source>
</evidence>
<comment type="cofactor">
    <cofactor evidence="1">
        <name>Mg(2+)</name>
        <dbReference type="ChEBI" id="CHEBI:18420"/>
    </cofactor>
</comment>
<evidence type="ECO:0000313" key="16">
    <source>
        <dbReference type="Proteomes" id="UP000728032"/>
    </source>
</evidence>
<accession>A0A7R9LIJ8</accession>
<reference evidence="15" key="1">
    <citation type="submission" date="2020-11" db="EMBL/GenBank/DDBJ databases">
        <authorList>
            <person name="Tran Van P."/>
        </authorList>
    </citation>
    <scope>NUCLEOTIDE SEQUENCE</scope>
</reference>
<name>A0A7R9LIJ8_9ACAR</name>
<evidence type="ECO:0000256" key="12">
    <source>
        <dbReference type="ARBA" id="ARBA00043086"/>
    </source>
</evidence>
<dbReference type="Proteomes" id="UP000728032">
    <property type="component" value="Unassembled WGS sequence"/>
</dbReference>
<proteinExistence type="inferred from homology"/>
<feature type="region of interest" description="Disordered" evidence="14">
    <location>
        <begin position="1"/>
        <end position="45"/>
    </location>
</feature>
<dbReference type="EC" id="2.5.1.58" evidence="4"/>
<evidence type="ECO:0000256" key="14">
    <source>
        <dbReference type="SAM" id="MobiDB-lite"/>
    </source>
</evidence>
<evidence type="ECO:0000256" key="2">
    <source>
        <dbReference type="ARBA" id="ARBA00006734"/>
    </source>
</evidence>
<evidence type="ECO:0000256" key="9">
    <source>
        <dbReference type="ARBA" id="ARBA00040965"/>
    </source>
</evidence>
<keyword evidence="6" id="KW-0808">Transferase</keyword>
<feature type="compositionally biased region" description="Low complexity" evidence="14">
    <location>
        <begin position="29"/>
        <end position="41"/>
    </location>
</feature>
<evidence type="ECO:0000256" key="10">
    <source>
        <dbReference type="ARBA" id="ARBA00041392"/>
    </source>
</evidence>
<dbReference type="SUPFAM" id="SSF48439">
    <property type="entry name" value="Protein prenylyltransferase"/>
    <property type="match status" value="1"/>
</dbReference>
<keyword evidence="5" id="KW-0637">Prenyltransferase</keyword>
<organism evidence="15">
    <name type="scientific">Oppiella nova</name>
    <dbReference type="NCBI Taxonomy" id="334625"/>
    <lineage>
        <taxon>Eukaryota</taxon>
        <taxon>Metazoa</taxon>
        <taxon>Ecdysozoa</taxon>
        <taxon>Arthropoda</taxon>
        <taxon>Chelicerata</taxon>
        <taxon>Arachnida</taxon>
        <taxon>Acari</taxon>
        <taxon>Acariformes</taxon>
        <taxon>Sarcoptiformes</taxon>
        <taxon>Oribatida</taxon>
        <taxon>Brachypylina</taxon>
        <taxon>Oppioidea</taxon>
        <taxon>Oppiidae</taxon>
        <taxon>Oppiella</taxon>
    </lineage>
</organism>
<evidence type="ECO:0000256" key="5">
    <source>
        <dbReference type="ARBA" id="ARBA00022602"/>
    </source>
</evidence>
<sequence length="379" mass="43461">MDSEPRDTTGAATATNTRDNGLSFARKPSASSESSSGSDSSTLDFVPYGQRPEWQDVTPVPQNDGQHPVVAIAYSQRFRETFDYFRAVLATSEMSARTLELTEDCAALNPSNYTIWHFRRLILRELGADLWRELDYIKSVIVENAKNYQVWHHRKCVVEQIRAQIGDKYRASGDSDLMAKELSELAEEEKRFVSVMIRQDSKNYHGWQHRQWVINEFKRFAGELEYTEELMDDDIRNNSAWNHRYYVIRNTTGFVAPFLDTEIQYTCHKIGLAPNNESAWNYLRGIMAEIGLNASDVVNSMCDDLRKSLETHRSPHLLSFMIDAIDESLSGQTVPVDSRLLGKALELCAQLSTRIDVIRKEYWDYIARDLNSRFGGSTQ</sequence>
<comment type="similarity">
    <text evidence="2">Belongs to the protein prenyltransferase subunit alpha family.</text>
</comment>
<dbReference type="EMBL" id="OC915861">
    <property type="protein sequence ID" value="CAD7642252.1"/>
    <property type="molecule type" value="Genomic_DNA"/>
</dbReference>
<dbReference type="AlphaFoldDB" id="A0A7R9LIJ8"/>
<gene>
    <name evidence="15" type="ORF">ONB1V03_LOCUS3494</name>
</gene>
<evidence type="ECO:0000256" key="4">
    <source>
        <dbReference type="ARBA" id="ARBA00012702"/>
    </source>
</evidence>
<evidence type="ECO:0000256" key="13">
    <source>
        <dbReference type="ARBA" id="ARBA00043219"/>
    </source>
</evidence>
<dbReference type="Gene3D" id="1.25.40.120">
    <property type="entry name" value="Protein prenylyltransferase"/>
    <property type="match status" value="1"/>
</dbReference>
<dbReference type="EMBL" id="CAJPVJ010001036">
    <property type="protein sequence ID" value="CAG2163933.1"/>
    <property type="molecule type" value="Genomic_DNA"/>
</dbReference>
<evidence type="ECO:0000256" key="11">
    <source>
        <dbReference type="ARBA" id="ARBA00042436"/>
    </source>
</evidence>
<feature type="compositionally biased region" description="Polar residues" evidence="14">
    <location>
        <begin position="10"/>
        <end position="20"/>
    </location>
</feature>
<dbReference type="PANTHER" id="PTHR11129:SF1">
    <property type="entry name" value="PROTEIN FARNESYLTRANSFERASE_GERANYLGERANYLTRANSFERASE TYPE-1 SUBUNIT ALPHA"/>
    <property type="match status" value="1"/>
</dbReference>
<dbReference type="OrthoDB" id="272289at2759"/>
<evidence type="ECO:0000256" key="7">
    <source>
        <dbReference type="ARBA" id="ARBA00022737"/>
    </source>
</evidence>
<evidence type="ECO:0000313" key="15">
    <source>
        <dbReference type="EMBL" id="CAD7642252.1"/>
    </source>
</evidence>
<keyword evidence="7" id="KW-0677">Repeat</keyword>
<evidence type="ECO:0000256" key="3">
    <source>
        <dbReference type="ARBA" id="ARBA00012700"/>
    </source>
</evidence>
<dbReference type="EC" id="2.5.1.59" evidence="3"/>
<dbReference type="GO" id="GO:0005953">
    <property type="term" value="C:CAAX-protein geranylgeranyltransferase complex"/>
    <property type="evidence" value="ECO:0007669"/>
    <property type="project" value="TreeGrafter"/>
</dbReference>
<keyword evidence="16" id="KW-1185">Reference proteome</keyword>
<dbReference type="GO" id="GO:0004660">
    <property type="term" value="F:protein farnesyltransferase activity"/>
    <property type="evidence" value="ECO:0007669"/>
    <property type="project" value="UniProtKB-EC"/>
</dbReference>
<dbReference type="GO" id="GO:0005965">
    <property type="term" value="C:protein farnesyltransferase complex"/>
    <property type="evidence" value="ECO:0007669"/>
    <property type="project" value="TreeGrafter"/>
</dbReference>
<dbReference type="PANTHER" id="PTHR11129">
    <property type="entry name" value="PROTEIN FARNESYLTRANSFERASE ALPHA SUBUNIT/RAB GERANYLGERANYL TRANSFERASE ALPHA SUBUNIT"/>
    <property type="match status" value="1"/>
</dbReference>
<dbReference type="InterPro" id="IPR002088">
    <property type="entry name" value="Prenyl_trans_a"/>
</dbReference>
<dbReference type="GO" id="GO:0004662">
    <property type="term" value="F:CAAX-protein geranylgeranyltransferase activity"/>
    <property type="evidence" value="ECO:0007669"/>
    <property type="project" value="UniProtKB-EC"/>
</dbReference>
<evidence type="ECO:0000256" key="8">
    <source>
        <dbReference type="ARBA" id="ARBA00022842"/>
    </source>
</evidence>
<keyword evidence="8" id="KW-0460">Magnesium</keyword>